<dbReference type="Proteomes" id="UP000600918">
    <property type="component" value="Unassembled WGS sequence"/>
</dbReference>
<evidence type="ECO:0000313" key="4">
    <source>
        <dbReference type="EMBL" id="KAF7429038.1"/>
    </source>
</evidence>
<dbReference type="PANTHER" id="PTHR28637">
    <property type="entry name" value="DNA REPLICATION FACTOR CDT1"/>
    <property type="match status" value="1"/>
</dbReference>
<dbReference type="GO" id="GO:0030174">
    <property type="term" value="P:regulation of DNA-templated DNA replication initiation"/>
    <property type="evidence" value="ECO:0007669"/>
    <property type="project" value="InterPro"/>
</dbReference>
<dbReference type="AlphaFoldDB" id="A0A834P4M3"/>
<organism evidence="4 5">
    <name type="scientific">Vespula pensylvanica</name>
    <name type="common">Western yellow jacket</name>
    <name type="synonym">Wasp</name>
    <dbReference type="NCBI Taxonomy" id="30213"/>
    <lineage>
        <taxon>Eukaryota</taxon>
        <taxon>Metazoa</taxon>
        <taxon>Ecdysozoa</taxon>
        <taxon>Arthropoda</taxon>
        <taxon>Hexapoda</taxon>
        <taxon>Insecta</taxon>
        <taxon>Pterygota</taxon>
        <taxon>Neoptera</taxon>
        <taxon>Endopterygota</taxon>
        <taxon>Hymenoptera</taxon>
        <taxon>Apocrita</taxon>
        <taxon>Aculeata</taxon>
        <taxon>Vespoidea</taxon>
        <taxon>Vespidae</taxon>
        <taxon>Vespinae</taxon>
        <taxon>Vespula</taxon>
    </lineage>
</organism>
<keyword evidence="5" id="KW-1185">Reference proteome</keyword>
<gene>
    <name evidence="4" type="ORF">H0235_005436</name>
</gene>
<dbReference type="GO" id="GO:0003677">
    <property type="term" value="F:DNA binding"/>
    <property type="evidence" value="ECO:0007669"/>
    <property type="project" value="InterPro"/>
</dbReference>
<dbReference type="EMBL" id="JACSDY010000004">
    <property type="protein sequence ID" value="KAF7429038.1"/>
    <property type="molecule type" value="Genomic_DNA"/>
</dbReference>
<dbReference type="Pfam" id="PF16679">
    <property type="entry name" value="CDT1_C"/>
    <property type="match status" value="1"/>
</dbReference>
<sequence length="330" mass="38178">MVLKNLKYISLNKLNWKYQSVNKRTLNRQESINPIKNKLDKTSAYQRCLSLAESNIPGLSLPIEEIIFKKLKPAVQELLRRNFTLEYLVQIKTVYPNAYIFHQEFIKVSSKLDKVKTEHEQFLLKLDEPIVILKEKIIRWHPEFDVESCKSIEYSALSQSPNIEKATSAKHVFERAKSLFHCNTRMEKALQRLAEAKMISKSKSPDVFSTNKPTNSTKNKVNIMVIDISLVIPTMKKSYFTKTFKGILKALEKVRAKQTAKALEMMTQTPDLDKEATLYSRLPELAKILHSIFVTEKKKGILPLEHVLTKLDNSFRTKLIAAKLEENVRK</sequence>
<evidence type="ECO:0000256" key="1">
    <source>
        <dbReference type="ARBA" id="ARBA00008356"/>
    </source>
</evidence>
<dbReference type="GO" id="GO:0005634">
    <property type="term" value="C:nucleus"/>
    <property type="evidence" value="ECO:0007669"/>
    <property type="project" value="TreeGrafter"/>
</dbReference>
<dbReference type="GO" id="GO:0070182">
    <property type="term" value="F:DNA polymerase binding"/>
    <property type="evidence" value="ECO:0007669"/>
    <property type="project" value="TreeGrafter"/>
</dbReference>
<dbReference type="InterPro" id="IPR036390">
    <property type="entry name" value="WH_DNA-bd_sf"/>
</dbReference>
<dbReference type="PANTHER" id="PTHR28637:SF1">
    <property type="entry name" value="DNA REPLICATION FACTOR CDT1"/>
    <property type="match status" value="1"/>
</dbReference>
<name>A0A834P4M3_VESPE</name>
<reference evidence="4" key="1">
    <citation type="journal article" date="2020" name="G3 (Bethesda)">
        <title>High-Quality Assemblies for Three Invasive Social Wasps from the &lt;i&gt;Vespula&lt;/i&gt; Genus.</title>
        <authorList>
            <person name="Harrop T.W.R."/>
            <person name="Guhlin J."/>
            <person name="McLaughlin G.M."/>
            <person name="Permina E."/>
            <person name="Stockwell P."/>
            <person name="Gilligan J."/>
            <person name="Le Lec M.F."/>
            <person name="Gruber M.A.M."/>
            <person name="Quinn O."/>
            <person name="Lovegrove M."/>
            <person name="Duncan E.J."/>
            <person name="Remnant E.J."/>
            <person name="Van Eeckhoven J."/>
            <person name="Graham B."/>
            <person name="Knapp R.A."/>
            <person name="Langford K.W."/>
            <person name="Kronenberg Z."/>
            <person name="Press M.O."/>
            <person name="Eacker S.M."/>
            <person name="Wilson-Rankin E.E."/>
            <person name="Purcell J."/>
            <person name="Lester P.J."/>
            <person name="Dearden P.K."/>
        </authorList>
    </citation>
    <scope>NUCLEOTIDE SEQUENCE</scope>
    <source>
        <strain evidence="4">Volc-1</strain>
    </source>
</reference>
<dbReference type="SUPFAM" id="SSF46785">
    <property type="entry name" value="Winged helix' DNA-binding domain"/>
    <property type="match status" value="1"/>
</dbReference>
<feature type="domain" description="CDT1 Geminin-binding" evidence="3">
    <location>
        <begin position="46"/>
        <end position="159"/>
    </location>
</feature>
<accession>A0A834P4M3</accession>
<dbReference type="InterPro" id="IPR014939">
    <property type="entry name" value="CDT1_Gemini-bd-like"/>
</dbReference>
<evidence type="ECO:0000259" key="3">
    <source>
        <dbReference type="SMART" id="SM01075"/>
    </source>
</evidence>
<dbReference type="GO" id="GO:0000278">
    <property type="term" value="P:mitotic cell cycle"/>
    <property type="evidence" value="ECO:0007669"/>
    <property type="project" value="TreeGrafter"/>
</dbReference>
<dbReference type="InterPro" id="IPR038090">
    <property type="entry name" value="Cdt1_C_WH_dom_sf"/>
</dbReference>
<evidence type="ECO:0000256" key="2">
    <source>
        <dbReference type="ARBA" id="ARBA00023306"/>
    </source>
</evidence>
<dbReference type="InterPro" id="IPR032054">
    <property type="entry name" value="Cdt1_C"/>
</dbReference>
<keyword evidence="2" id="KW-0131">Cell cycle</keyword>
<comment type="caution">
    <text evidence="4">The sequence shown here is derived from an EMBL/GenBank/DDBJ whole genome shotgun (WGS) entry which is preliminary data.</text>
</comment>
<evidence type="ECO:0000313" key="5">
    <source>
        <dbReference type="Proteomes" id="UP000600918"/>
    </source>
</evidence>
<dbReference type="Gene3D" id="1.10.10.1420">
    <property type="entry name" value="DNA replication factor Cdt1, C-terminal WH domain"/>
    <property type="match status" value="1"/>
</dbReference>
<dbReference type="Pfam" id="PF08839">
    <property type="entry name" value="CDT1"/>
    <property type="match status" value="2"/>
</dbReference>
<dbReference type="GO" id="GO:0000076">
    <property type="term" value="P:DNA replication checkpoint signaling"/>
    <property type="evidence" value="ECO:0007669"/>
    <property type="project" value="TreeGrafter"/>
</dbReference>
<protein>
    <recommendedName>
        <fullName evidence="3">CDT1 Geminin-binding domain-containing protein</fullName>
    </recommendedName>
</protein>
<comment type="similarity">
    <text evidence="1">Belongs to the Cdt1 family.</text>
</comment>
<proteinExistence type="inferred from homology"/>
<dbReference type="InterPro" id="IPR045173">
    <property type="entry name" value="Cdt1"/>
</dbReference>
<dbReference type="SMART" id="SM01075">
    <property type="entry name" value="CDT1"/>
    <property type="match status" value="1"/>
</dbReference>
<dbReference type="GO" id="GO:0071163">
    <property type="term" value="P:DNA replication preinitiation complex assembly"/>
    <property type="evidence" value="ECO:0007669"/>
    <property type="project" value="InterPro"/>
</dbReference>